<proteinExistence type="predicted"/>
<organism evidence="2 3">
    <name type="scientific">Streptomyces caeruleatus</name>
    <dbReference type="NCBI Taxonomy" id="661399"/>
    <lineage>
        <taxon>Bacteria</taxon>
        <taxon>Bacillati</taxon>
        <taxon>Actinomycetota</taxon>
        <taxon>Actinomycetes</taxon>
        <taxon>Kitasatosporales</taxon>
        <taxon>Streptomycetaceae</taxon>
        <taxon>Streptomyces</taxon>
    </lineage>
</organism>
<dbReference type="Proteomes" id="UP000053429">
    <property type="component" value="Unassembled WGS sequence"/>
</dbReference>
<evidence type="ECO:0000259" key="1">
    <source>
        <dbReference type="PROSITE" id="PS50943"/>
    </source>
</evidence>
<dbReference type="AlphaFoldDB" id="A0A101U5F9"/>
<gene>
    <name evidence="2" type="ORF">AQJ67_10080</name>
</gene>
<evidence type="ECO:0000313" key="3">
    <source>
        <dbReference type="Proteomes" id="UP000053429"/>
    </source>
</evidence>
<protein>
    <recommendedName>
        <fullName evidence="1">HTH cro/C1-type domain-containing protein</fullName>
    </recommendedName>
</protein>
<dbReference type="GO" id="GO:0003677">
    <property type="term" value="F:DNA binding"/>
    <property type="evidence" value="ECO:0007669"/>
    <property type="project" value="InterPro"/>
</dbReference>
<comment type="caution">
    <text evidence="2">The sequence shown here is derived from an EMBL/GenBank/DDBJ whole genome shotgun (WGS) entry which is preliminary data.</text>
</comment>
<feature type="domain" description="HTH cro/C1-type" evidence="1">
    <location>
        <begin position="52"/>
        <end position="87"/>
    </location>
</feature>
<dbReference type="Gene3D" id="1.10.260.40">
    <property type="entry name" value="lambda repressor-like DNA-binding domains"/>
    <property type="match status" value="1"/>
</dbReference>
<dbReference type="STRING" id="661399.AQJ67_10080"/>
<keyword evidence="3" id="KW-1185">Reference proteome</keyword>
<accession>A0A101U5F9</accession>
<evidence type="ECO:0000313" key="2">
    <source>
        <dbReference type="EMBL" id="KUO04557.1"/>
    </source>
</evidence>
<name>A0A101U5F9_9ACTN</name>
<dbReference type="InterPro" id="IPR001387">
    <property type="entry name" value="Cro/C1-type_HTH"/>
</dbReference>
<dbReference type="PROSITE" id="PS50943">
    <property type="entry name" value="HTH_CROC1"/>
    <property type="match status" value="1"/>
</dbReference>
<sequence length="146" mass="16458">MEELTEESVSPRPRELKDRLNQLFDAVHPPDRGPYSNAEVAELMAERGLETVSDTYLWMLRTGKRDNPTKRHLEALAAFFGVSPAYWFDDQVAEKTAQELKLLAMLRDSRMQSVLLRLSDVSADGKDAVLGLVEGVRKMEGLPPDN</sequence>
<dbReference type="EMBL" id="LMWY01000011">
    <property type="protein sequence ID" value="KUO04557.1"/>
    <property type="molecule type" value="Genomic_DNA"/>
</dbReference>
<dbReference type="InterPro" id="IPR010982">
    <property type="entry name" value="Lambda_DNA-bd_dom_sf"/>
</dbReference>
<dbReference type="RefSeq" id="WP_062717747.1">
    <property type="nucleotide sequence ID" value="NZ_KQ948926.1"/>
</dbReference>
<reference evidence="2 3" key="1">
    <citation type="submission" date="2015-10" db="EMBL/GenBank/DDBJ databases">
        <title>Draft genome sequence of Streptomyces caeruleatus NRRL B-24802, type strain for the species Streptomyces caeruleatus.</title>
        <authorList>
            <person name="Ruckert C."/>
            <person name="Winkler A."/>
            <person name="Kalinowski J."/>
            <person name="Kampfer P."/>
            <person name="Glaeser S."/>
        </authorList>
    </citation>
    <scope>NUCLEOTIDE SEQUENCE [LARGE SCALE GENOMIC DNA]</scope>
    <source>
        <strain evidence="2 3">NRRL B-24802</strain>
    </source>
</reference>